<keyword evidence="8" id="KW-0969">Cilium</keyword>
<dbReference type="Proteomes" id="UP001169760">
    <property type="component" value="Unassembled WGS sequence"/>
</dbReference>
<dbReference type="Pfam" id="PF07196">
    <property type="entry name" value="Flagellin_IN"/>
    <property type="match status" value="1"/>
</dbReference>
<evidence type="ECO:0000259" key="6">
    <source>
        <dbReference type="Pfam" id="PF00669"/>
    </source>
</evidence>
<sequence length="580" mass="59324">MPLVINTNVAALNAQRQLVASGNDMSEAMERLSSGKRINTARDDAAGLAISNRMTSQIRGLDQAVRNANDGVSMIQTAEGALDEVTNILQRMRELSIQSANGIYSDTDRSTLDAEVQQLKAEVDRIAKSTSFNGQPLLDGSLGSVSLQVGAEANQTIALEIPGFNTSSLGGASGDIVGGETAAGLTTLALFDTADAAHTLYVNDTAISDLSNGTTLNDKLAIINADLDGKGATASSLVSVVGTTPGNGVLTAGVSSITLALVDGDGNSQSYVITDTNSLEELRDKINSDTTLDAKINDDGKLVVSKDDGTSIAVTDASGASGLATGVTTNFSLVLTDTSAEKNGVKFEVGAANGADIQALGIDVHDDNGNLTGTTVTSTSTNTIQKGDLLINGVAIPAFTETGVAATTVDEVIEAINSVSDDTGVVAYETGGNTAQISLRSSTGDEISIEYGDNATAANVLAATGLQERNAAEGGGSVSGISIGTAAGAQKSIDVIDKALEQINSTRSQLGAVNNRLDFTMSNLSNVAEKTSAAKSRIVDADFAKETSELSRAQVLQQASQAMLAQANAQPQQVLQLLQG</sequence>
<evidence type="ECO:0000256" key="1">
    <source>
        <dbReference type="ARBA" id="ARBA00005709"/>
    </source>
</evidence>
<dbReference type="RefSeq" id="WP_216064234.1">
    <property type="nucleotide sequence ID" value="NZ_JAHKPP010000027.1"/>
</dbReference>
<dbReference type="InterPro" id="IPR046358">
    <property type="entry name" value="Flagellin_C"/>
</dbReference>
<evidence type="ECO:0000256" key="5">
    <source>
        <dbReference type="SAM" id="Coils"/>
    </source>
</evidence>
<dbReference type="PANTHER" id="PTHR42792:SF2">
    <property type="entry name" value="FLAGELLIN"/>
    <property type="match status" value="1"/>
</dbReference>
<name>A0AAW7X364_9GAMM</name>
<proteinExistence type="inferred from homology"/>
<dbReference type="GO" id="GO:0005198">
    <property type="term" value="F:structural molecule activity"/>
    <property type="evidence" value="ECO:0007669"/>
    <property type="project" value="UniProtKB-UniRule"/>
</dbReference>
<dbReference type="GO" id="GO:0009288">
    <property type="term" value="C:bacterial-type flagellum"/>
    <property type="evidence" value="ECO:0007669"/>
    <property type="project" value="UniProtKB-SubCell"/>
</dbReference>
<accession>A0AAW7X364</accession>
<protein>
    <recommendedName>
        <fullName evidence="4">Flagellin</fullName>
    </recommendedName>
</protein>
<comment type="caution">
    <text evidence="8">The sequence shown here is derived from an EMBL/GenBank/DDBJ whole genome shotgun (WGS) entry which is preliminary data.</text>
</comment>
<comment type="similarity">
    <text evidence="1 4">Belongs to the bacterial flagellin family.</text>
</comment>
<gene>
    <name evidence="8" type="ORF">Q4521_00730</name>
</gene>
<keyword evidence="2 4" id="KW-0964">Secreted</keyword>
<feature type="domain" description="Flagellin N-terminal" evidence="6">
    <location>
        <begin position="5"/>
        <end position="141"/>
    </location>
</feature>
<dbReference type="PANTHER" id="PTHR42792">
    <property type="entry name" value="FLAGELLIN"/>
    <property type="match status" value="1"/>
</dbReference>
<dbReference type="InterPro" id="IPR010810">
    <property type="entry name" value="Flagellin_hook_IN_motif"/>
</dbReference>
<dbReference type="InterPro" id="IPR001029">
    <property type="entry name" value="Flagellin_N"/>
</dbReference>
<evidence type="ECO:0000259" key="7">
    <source>
        <dbReference type="Pfam" id="PF00700"/>
    </source>
</evidence>
<evidence type="ECO:0000256" key="3">
    <source>
        <dbReference type="ARBA" id="ARBA00023143"/>
    </source>
</evidence>
<evidence type="ECO:0000256" key="4">
    <source>
        <dbReference type="RuleBase" id="RU362073"/>
    </source>
</evidence>
<evidence type="ECO:0000313" key="8">
    <source>
        <dbReference type="EMBL" id="MDO6420987.1"/>
    </source>
</evidence>
<keyword evidence="8" id="KW-0966">Cell projection</keyword>
<dbReference type="Pfam" id="PF00669">
    <property type="entry name" value="Flagellin_N"/>
    <property type="match status" value="1"/>
</dbReference>
<keyword evidence="5" id="KW-0175">Coiled coil</keyword>
<dbReference type="InterPro" id="IPR001492">
    <property type="entry name" value="Flagellin"/>
</dbReference>
<evidence type="ECO:0000313" key="9">
    <source>
        <dbReference type="Proteomes" id="UP001169760"/>
    </source>
</evidence>
<feature type="coiled-coil region" evidence="5">
    <location>
        <begin position="75"/>
        <end position="129"/>
    </location>
</feature>
<reference evidence="8" key="1">
    <citation type="submission" date="2023-07" db="EMBL/GenBank/DDBJ databases">
        <title>Genome content predicts the carbon catabolic preferences of heterotrophic bacteria.</title>
        <authorList>
            <person name="Gralka M."/>
        </authorList>
    </citation>
    <scope>NUCLEOTIDE SEQUENCE</scope>
    <source>
        <strain evidence="8">I3M17_2</strain>
    </source>
</reference>
<dbReference type="EMBL" id="JAUOPB010000001">
    <property type="protein sequence ID" value="MDO6420987.1"/>
    <property type="molecule type" value="Genomic_DNA"/>
</dbReference>
<comment type="function">
    <text evidence="4">Flagellin is the subunit protein which polymerizes to form the filaments of bacterial flagella.</text>
</comment>
<comment type="subcellular location">
    <subcellularLocation>
        <location evidence="4">Secreted</location>
    </subcellularLocation>
    <subcellularLocation>
        <location evidence="4">Bacterial flagellum</location>
    </subcellularLocation>
</comment>
<organism evidence="8 9">
    <name type="scientific">Saccharophagus degradans</name>
    <dbReference type="NCBI Taxonomy" id="86304"/>
    <lineage>
        <taxon>Bacteria</taxon>
        <taxon>Pseudomonadati</taxon>
        <taxon>Pseudomonadota</taxon>
        <taxon>Gammaproteobacteria</taxon>
        <taxon>Cellvibrionales</taxon>
        <taxon>Cellvibrionaceae</taxon>
        <taxon>Saccharophagus</taxon>
    </lineage>
</organism>
<dbReference type="AlphaFoldDB" id="A0AAW7X364"/>
<evidence type="ECO:0000256" key="2">
    <source>
        <dbReference type="ARBA" id="ARBA00022525"/>
    </source>
</evidence>
<dbReference type="Pfam" id="PF00700">
    <property type="entry name" value="Flagellin_C"/>
    <property type="match status" value="1"/>
</dbReference>
<keyword evidence="3 4" id="KW-0975">Bacterial flagellum</keyword>
<keyword evidence="8" id="KW-0282">Flagellum</keyword>
<feature type="domain" description="Flagellin C-terminal" evidence="7">
    <location>
        <begin position="493"/>
        <end position="578"/>
    </location>
</feature>
<dbReference type="GO" id="GO:0005576">
    <property type="term" value="C:extracellular region"/>
    <property type="evidence" value="ECO:0007669"/>
    <property type="project" value="UniProtKB-SubCell"/>
</dbReference>